<dbReference type="Proteomes" id="UP000177268">
    <property type="component" value="Unassembled WGS sequence"/>
</dbReference>
<evidence type="ECO:0000313" key="7">
    <source>
        <dbReference type="Proteomes" id="UP000177268"/>
    </source>
</evidence>
<evidence type="ECO:0000256" key="3">
    <source>
        <dbReference type="ARBA" id="ARBA00023136"/>
    </source>
</evidence>
<accession>A0A1F5ZGQ9</accession>
<dbReference type="Gene3D" id="1.20.1250.20">
    <property type="entry name" value="MFS general substrate transporter like domains"/>
    <property type="match status" value="2"/>
</dbReference>
<dbReference type="GO" id="GO:0022857">
    <property type="term" value="F:transmembrane transporter activity"/>
    <property type="evidence" value="ECO:0007669"/>
    <property type="project" value="InterPro"/>
</dbReference>
<name>A0A1F5ZGQ9_9BACT</name>
<dbReference type="EMBL" id="MFIZ01000019">
    <property type="protein sequence ID" value="OGG11696.1"/>
    <property type="molecule type" value="Genomic_DNA"/>
</dbReference>
<keyword evidence="3 4" id="KW-0472">Membrane</keyword>
<evidence type="ECO:0000256" key="2">
    <source>
        <dbReference type="ARBA" id="ARBA00022989"/>
    </source>
</evidence>
<dbReference type="SUPFAM" id="SSF103473">
    <property type="entry name" value="MFS general substrate transporter"/>
    <property type="match status" value="1"/>
</dbReference>
<organism evidence="6 7">
    <name type="scientific">Candidatus Gottesmanbacteria bacterium RBG_13_45_10</name>
    <dbReference type="NCBI Taxonomy" id="1798370"/>
    <lineage>
        <taxon>Bacteria</taxon>
        <taxon>Candidatus Gottesmaniibacteriota</taxon>
    </lineage>
</organism>
<dbReference type="InterPro" id="IPR036259">
    <property type="entry name" value="MFS_trans_sf"/>
</dbReference>
<reference evidence="6 7" key="1">
    <citation type="journal article" date="2016" name="Nat. Commun.">
        <title>Thousands of microbial genomes shed light on interconnected biogeochemical processes in an aquifer system.</title>
        <authorList>
            <person name="Anantharaman K."/>
            <person name="Brown C.T."/>
            <person name="Hug L.A."/>
            <person name="Sharon I."/>
            <person name="Castelle C.J."/>
            <person name="Probst A.J."/>
            <person name="Thomas B.C."/>
            <person name="Singh A."/>
            <person name="Wilkins M.J."/>
            <person name="Karaoz U."/>
            <person name="Brodie E.L."/>
            <person name="Williams K.H."/>
            <person name="Hubbard S.S."/>
            <person name="Banfield J.F."/>
        </authorList>
    </citation>
    <scope>NUCLEOTIDE SEQUENCE [LARGE SCALE GENOMIC DNA]</scope>
</reference>
<gene>
    <name evidence="6" type="ORF">A2Z00_00715</name>
</gene>
<feature type="transmembrane region" description="Helical" evidence="4">
    <location>
        <begin position="281"/>
        <end position="298"/>
    </location>
</feature>
<proteinExistence type="predicted"/>
<feature type="transmembrane region" description="Helical" evidence="4">
    <location>
        <begin position="371"/>
        <end position="390"/>
    </location>
</feature>
<dbReference type="CDD" id="cd17370">
    <property type="entry name" value="MFS_MJ1317_like"/>
    <property type="match status" value="1"/>
</dbReference>
<dbReference type="Pfam" id="PF07690">
    <property type="entry name" value="MFS_1"/>
    <property type="match status" value="1"/>
</dbReference>
<feature type="transmembrane region" description="Helical" evidence="4">
    <location>
        <begin position="175"/>
        <end position="198"/>
    </location>
</feature>
<evidence type="ECO:0000313" key="6">
    <source>
        <dbReference type="EMBL" id="OGG11696.1"/>
    </source>
</evidence>
<dbReference type="InterPro" id="IPR011701">
    <property type="entry name" value="MFS"/>
</dbReference>
<evidence type="ECO:0000256" key="4">
    <source>
        <dbReference type="SAM" id="Phobius"/>
    </source>
</evidence>
<feature type="transmembrane region" description="Helical" evidence="4">
    <location>
        <begin position="304"/>
        <end position="321"/>
    </location>
</feature>
<dbReference type="PANTHER" id="PTHR23518:SF2">
    <property type="entry name" value="MAJOR FACILITATOR SUPERFAMILY TRANSPORTER"/>
    <property type="match status" value="1"/>
</dbReference>
<dbReference type="PANTHER" id="PTHR23518">
    <property type="entry name" value="C-METHYLTRANSFERASE"/>
    <property type="match status" value="1"/>
</dbReference>
<keyword evidence="2 4" id="KW-1133">Transmembrane helix</keyword>
<comment type="caution">
    <text evidence="6">The sequence shown here is derived from an EMBL/GenBank/DDBJ whole genome shotgun (WGS) entry which is preliminary data.</text>
</comment>
<evidence type="ECO:0000256" key="1">
    <source>
        <dbReference type="ARBA" id="ARBA00022692"/>
    </source>
</evidence>
<dbReference type="PROSITE" id="PS50850">
    <property type="entry name" value="MFS"/>
    <property type="match status" value="1"/>
</dbReference>
<feature type="transmembrane region" description="Helical" evidence="4">
    <location>
        <begin position="342"/>
        <end position="365"/>
    </location>
</feature>
<evidence type="ECO:0000259" key="5">
    <source>
        <dbReference type="PROSITE" id="PS50850"/>
    </source>
</evidence>
<protein>
    <recommendedName>
        <fullName evidence="5">Major facilitator superfamily (MFS) profile domain-containing protein</fullName>
    </recommendedName>
</protein>
<dbReference type="InterPro" id="IPR020846">
    <property type="entry name" value="MFS_dom"/>
</dbReference>
<feature type="transmembrane region" description="Helical" evidence="4">
    <location>
        <begin position="143"/>
        <end position="163"/>
    </location>
</feature>
<feature type="transmembrane region" description="Helical" evidence="4">
    <location>
        <begin position="219"/>
        <end position="241"/>
    </location>
</feature>
<sequence length="391" mass="43002">MKNTKILGFSSNVFFLSLVSFFNDIGGETIKRAIPLYLVNVLKVPASVIGLIEGVSDATPQLFQPISGYISDFAKKRKPIIIIGQLLRSIMILLYWSTTWPHVLLLRFLDRSGKGITGATRDALISVSSEKEHVGRSFGLSRALDNAGAVIGMVLASILIFELGKSTVLMTHPLFQRIVLLTVVPLFISLGILTFLVHDVRATIQRQSITLSHKLGTKYYLFLFFSFLFALGSSSDAFLILKAQMSGIALWQIFLLLAGYSLVASLSGYRLSSLSDRIGRKTLLVAGWTVYGVVYFFFARSTSPMILILLFLTYGLYYGFTEGSAKALVSDIVSEERRGTAYGIYNMVVGFTMLPASLIAGYLWQTFAPSTALYFGSAMALVATLGLFFIL</sequence>
<keyword evidence="1 4" id="KW-0812">Transmembrane</keyword>
<dbReference type="STRING" id="1798370.A2Z00_00715"/>
<feature type="domain" description="Major facilitator superfamily (MFS) profile" evidence="5">
    <location>
        <begin position="186"/>
        <end position="391"/>
    </location>
</feature>
<feature type="transmembrane region" description="Helical" evidence="4">
    <location>
        <begin position="247"/>
        <end position="269"/>
    </location>
</feature>
<dbReference type="AlphaFoldDB" id="A0A1F5ZGQ9"/>